<dbReference type="InterPro" id="IPR002110">
    <property type="entry name" value="Ankyrin_rpt"/>
</dbReference>
<keyword evidence="3" id="KW-1185">Reference proteome</keyword>
<keyword evidence="1" id="KW-0040">ANK repeat</keyword>
<dbReference type="SUPFAM" id="SSF48403">
    <property type="entry name" value="Ankyrin repeat"/>
    <property type="match status" value="1"/>
</dbReference>
<proteinExistence type="predicted"/>
<gene>
    <name evidence="2" type="ORF">SVUK_LOCUS6558</name>
</gene>
<dbReference type="SMART" id="SM00248">
    <property type="entry name" value="ANK"/>
    <property type="match status" value="1"/>
</dbReference>
<dbReference type="Gene3D" id="1.25.40.20">
    <property type="entry name" value="Ankyrin repeat-containing domain"/>
    <property type="match status" value="1"/>
</dbReference>
<dbReference type="PROSITE" id="PS50088">
    <property type="entry name" value="ANK_REPEAT"/>
    <property type="match status" value="1"/>
</dbReference>
<dbReference type="Proteomes" id="UP000270094">
    <property type="component" value="Unassembled WGS sequence"/>
</dbReference>
<organism evidence="2 3">
    <name type="scientific">Strongylus vulgaris</name>
    <name type="common">Blood worm</name>
    <dbReference type="NCBI Taxonomy" id="40348"/>
    <lineage>
        <taxon>Eukaryota</taxon>
        <taxon>Metazoa</taxon>
        <taxon>Ecdysozoa</taxon>
        <taxon>Nematoda</taxon>
        <taxon>Chromadorea</taxon>
        <taxon>Rhabditida</taxon>
        <taxon>Rhabditina</taxon>
        <taxon>Rhabditomorpha</taxon>
        <taxon>Strongyloidea</taxon>
        <taxon>Strongylidae</taxon>
        <taxon>Strongylus</taxon>
    </lineage>
</organism>
<sequence>MSWRSCRCRENKIGDTALHAASWKGHRECVELMLENGANTWVRNRDQKLPIDVAKDAEVAGLIEQVMRRDTTNEDSLKEYMSGSDKEDDHL</sequence>
<evidence type="ECO:0000256" key="1">
    <source>
        <dbReference type="PROSITE-ProRule" id="PRU00023"/>
    </source>
</evidence>
<dbReference type="OrthoDB" id="207120at2759"/>
<dbReference type="PROSITE" id="PS50297">
    <property type="entry name" value="ANK_REP_REGION"/>
    <property type="match status" value="1"/>
</dbReference>
<reference evidence="2 3" key="1">
    <citation type="submission" date="2018-11" db="EMBL/GenBank/DDBJ databases">
        <authorList>
            <consortium name="Pathogen Informatics"/>
        </authorList>
    </citation>
    <scope>NUCLEOTIDE SEQUENCE [LARGE SCALE GENOMIC DNA]</scope>
</reference>
<protein>
    <submittedName>
        <fullName evidence="2">Uncharacterized protein</fullName>
    </submittedName>
</protein>
<dbReference type="AlphaFoldDB" id="A0A3P7IF34"/>
<name>A0A3P7IF34_STRVU</name>
<evidence type="ECO:0000313" key="2">
    <source>
        <dbReference type="EMBL" id="VDM71560.1"/>
    </source>
</evidence>
<accession>A0A3P7IF34</accession>
<evidence type="ECO:0000313" key="3">
    <source>
        <dbReference type="Proteomes" id="UP000270094"/>
    </source>
</evidence>
<dbReference type="InterPro" id="IPR036770">
    <property type="entry name" value="Ankyrin_rpt-contain_sf"/>
</dbReference>
<dbReference type="EMBL" id="UYYB01020988">
    <property type="protein sequence ID" value="VDM71560.1"/>
    <property type="molecule type" value="Genomic_DNA"/>
</dbReference>
<feature type="repeat" description="ANK" evidence="1">
    <location>
        <begin position="13"/>
        <end position="45"/>
    </location>
</feature>
<dbReference type="Pfam" id="PF00023">
    <property type="entry name" value="Ank"/>
    <property type="match status" value="1"/>
</dbReference>